<dbReference type="AlphaFoldDB" id="A0AA39HEG6"/>
<feature type="transmembrane region" description="Helical" evidence="1">
    <location>
        <begin position="100"/>
        <end position="125"/>
    </location>
</feature>
<comment type="caution">
    <text evidence="2">The sequence shown here is derived from an EMBL/GenBank/DDBJ whole genome shotgun (WGS) entry which is preliminary data.</text>
</comment>
<sequence length="314" mass="35297">MDAVGDIPHCNEFGKLDDNPDEPEKGLVIGVLYIAISSVGIAISCFVFYAFSRPELFKSPCYKLLVFTTTADILNLMTAGLVAGFASIFQITVCEKRHHWFYLFQFWGLALWYFYSIASMILALNRALNFARPKAAAALFGGWKPWLWLLSMVAYSVFGMLVSPTVEIYIPNRGVYIDGTKCLFHIYQNMVKISVVTVSYTVMFWHLRNLSRSTGSWSTDQIPSFGVAILGDFCAVSYLAASYIPEEWEMSEYAGMLGQLSWLALHLGTGLIYLLVNRSVHDAFAPFLKASKYRLSTNRVSAIQPGHTITQQNY</sequence>
<keyword evidence="1" id="KW-0812">Transmembrane</keyword>
<dbReference type="PANTHER" id="PTHR23021">
    <property type="entry name" value="SERPENTINE RECEPTOR, CLASS T"/>
    <property type="match status" value="1"/>
</dbReference>
<dbReference type="Gene3D" id="1.20.1070.10">
    <property type="entry name" value="Rhodopsin 7-helix transmembrane proteins"/>
    <property type="match status" value="1"/>
</dbReference>
<keyword evidence="3" id="KW-1185">Reference proteome</keyword>
<keyword evidence="1" id="KW-1133">Transmembrane helix</keyword>
<protein>
    <submittedName>
        <fullName evidence="2">Uncharacterized protein</fullName>
    </submittedName>
</protein>
<dbReference type="Pfam" id="PF10321">
    <property type="entry name" value="7TM_GPCR_Srt"/>
    <property type="match status" value="1"/>
</dbReference>
<dbReference type="EMBL" id="JAUCMV010000004">
    <property type="protein sequence ID" value="KAK0403224.1"/>
    <property type="molecule type" value="Genomic_DNA"/>
</dbReference>
<evidence type="ECO:0000313" key="3">
    <source>
        <dbReference type="Proteomes" id="UP001175271"/>
    </source>
</evidence>
<feature type="transmembrane region" description="Helical" evidence="1">
    <location>
        <begin position="186"/>
        <end position="205"/>
    </location>
</feature>
<feature type="transmembrane region" description="Helical" evidence="1">
    <location>
        <begin position="146"/>
        <end position="166"/>
    </location>
</feature>
<accession>A0AA39HEG6</accession>
<feature type="transmembrane region" description="Helical" evidence="1">
    <location>
        <begin position="225"/>
        <end position="244"/>
    </location>
</feature>
<gene>
    <name evidence="2" type="ORF">QR680_016793</name>
</gene>
<feature type="transmembrane region" description="Helical" evidence="1">
    <location>
        <begin position="64"/>
        <end position="88"/>
    </location>
</feature>
<dbReference type="Proteomes" id="UP001175271">
    <property type="component" value="Unassembled WGS sequence"/>
</dbReference>
<dbReference type="InterPro" id="IPR019425">
    <property type="entry name" value="7TM_GPCR_serpentine_rcpt_Srt"/>
</dbReference>
<feature type="transmembrane region" description="Helical" evidence="1">
    <location>
        <begin position="27"/>
        <end position="52"/>
    </location>
</feature>
<reference evidence="2" key="1">
    <citation type="submission" date="2023-06" db="EMBL/GenBank/DDBJ databases">
        <title>Genomic analysis of the entomopathogenic nematode Steinernema hermaphroditum.</title>
        <authorList>
            <person name="Schwarz E.M."/>
            <person name="Heppert J.K."/>
            <person name="Baniya A."/>
            <person name="Schwartz H.T."/>
            <person name="Tan C.-H."/>
            <person name="Antoshechkin I."/>
            <person name="Sternberg P.W."/>
            <person name="Goodrich-Blair H."/>
            <person name="Dillman A.R."/>
        </authorList>
    </citation>
    <scope>NUCLEOTIDE SEQUENCE</scope>
    <source>
        <strain evidence="2">PS9179</strain>
        <tissue evidence="2">Whole animal</tissue>
    </source>
</reference>
<evidence type="ECO:0000256" key="1">
    <source>
        <dbReference type="SAM" id="Phobius"/>
    </source>
</evidence>
<proteinExistence type="predicted"/>
<feature type="transmembrane region" description="Helical" evidence="1">
    <location>
        <begin position="256"/>
        <end position="276"/>
    </location>
</feature>
<dbReference type="PANTHER" id="PTHR23021:SF11">
    <property type="entry name" value="SERPENTINE RECEPTOR, CLASS T"/>
    <property type="match status" value="1"/>
</dbReference>
<keyword evidence="1" id="KW-0472">Membrane</keyword>
<evidence type="ECO:0000313" key="2">
    <source>
        <dbReference type="EMBL" id="KAK0403224.1"/>
    </source>
</evidence>
<dbReference type="SUPFAM" id="SSF81321">
    <property type="entry name" value="Family A G protein-coupled receptor-like"/>
    <property type="match status" value="1"/>
</dbReference>
<name>A0AA39HEG6_9BILA</name>
<organism evidence="2 3">
    <name type="scientific">Steinernema hermaphroditum</name>
    <dbReference type="NCBI Taxonomy" id="289476"/>
    <lineage>
        <taxon>Eukaryota</taxon>
        <taxon>Metazoa</taxon>
        <taxon>Ecdysozoa</taxon>
        <taxon>Nematoda</taxon>
        <taxon>Chromadorea</taxon>
        <taxon>Rhabditida</taxon>
        <taxon>Tylenchina</taxon>
        <taxon>Panagrolaimomorpha</taxon>
        <taxon>Strongyloidoidea</taxon>
        <taxon>Steinernematidae</taxon>
        <taxon>Steinernema</taxon>
    </lineage>
</organism>